<dbReference type="GO" id="GO:0046872">
    <property type="term" value="F:metal ion binding"/>
    <property type="evidence" value="ECO:0007669"/>
    <property type="project" value="UniProtKB-KW"/>
</dbReference>
<reference evidence="5 6" key="1">
    <citation type="submission" date="2019-02" db="EMBL/GenBank/DDBJ databases">
        <title>Deep-cultivation of Planctomycetes and their phenomic and genomic characterization uncovers novel biology.</title>
        <authorList>
            <person name="Wiegand S."/>
            <person name="Jogler M."/>
            <person name="Boedeker C."/>
            <person name="Pinto D."/>
            <person name="Vollmers J."/>
            <person name="Rivas-Marin E."/>
            <person name="Kohn T."/>
            <person name="Peeters S.H."/>
            <person name="Heuer A."/>
            <person name="Rast P."/>
            <person name="Oberbeckmann S."/>
            <person name="Bunk B."/>
            <person name="Jeske O."/>
            <person name="Meyerdierks A."/>
            <person name="Storesund J.E."/>
            <person name="Kallscheuer N."/>
            <person name="Luecker S."/>
            <person name="Lage O.M."/>
            <person name="Pohl T."/>
            <person name="Merkel B.J."/>
            <person name="Hornburger P."/>
            <person name="Mueller R.-W."/>
            <person name="Bruemmer F."/>
            <person name="Labrenz M."/>
            <person name="Spormann A.M."/>
            <person name="Op den Camp H."/>
            <person name="Overmann J."/>
            <person name="Amann R."/>
            <person name="Jetten M.S.M."/>
            <person name="Mascher T."/>
            <person name="Medema M.H."/>
            <person name="Devos D.P."/>
            <person name="Kaster A.-K."/>
            <person name="Ovreas L."/>
            <person name="Rohde M."/>
            <person name="Galperin M.Y."/>
            <person name="Jogler C."/>
        </authorList>
    </citation>
    <scope>NUCLEOTIDE SEQUENCE [LARGE SCALE GENOMIC DNA]</scope>
    <source>
        <strain evidence="5 6">HG15A2</strain>
    </source>
</reference>
<dbReference type="EMBL" id="CP036263">
    <property type="protein sequence ID" value="QDS98768.1"/>
    <property type="molecule type" value="Genomic_DNA"/>
</dbReference>
<evidence type="ECO:0000256" key="3">
    <source>
        <dbReference type="SAM" id="MobiDB-lite"/>
    </source>
</evidence>
<feature type="compositionally biased region" description="Basic and acidic residues" evidence="3">
    <location>
        <begin position="1"/>
        <end position="14"/>
    </location>
</feature>
<gene>
    <name evidence="5" type="ORF">HG15A2_20520</name>
</gene>
<keyword evidence="5" id="KW-0560">Oxidoreductase</keyword>
<keyword evidence="5" id="KW-0223">Dioxygenase</keyword>
<keyword evidence="6" id="KW-1185">Reference proteome</keyword>
<accession>A0A517MV68</accession>
<dbReference type="AlphaFoldDB" id="A0A517MV68"/>
<protein>
    <submittedName>
        <fullName evidence="5">Gamma-butyrobetaine dioxygenase</fullName>
        <ecNumber evidence="5">1.14.11.1</ecNumber>
    </submittedName>
</protein>
<sequence>MDRAGLEVVRRRPELPYPGDPASFQQSPPTTTRVSPLTDVPTNLQALNEQGLLLVEWAEARHEFNLQALRGQCQCAQCVNEWTGERILDPASVPQDIKIESMELVGSYAIRVRWSDGHNSGLFTWKRLQELAAGID</sequence>
<evidence type="ECO:0000256" key="1">
    <source>
        <dbReference type="ARBA" id="ARBA00022723"/>
    </source>
</evidence>
<feature type="domain" description="Gamma-butyrobetaine hydroxylase-like N-terminal" evidence="4">
    <location>
        <begin position="48"/>
        <end position="128"/>
    </location>
</feature>
<dbReference type="OrthoDB" id="9794178at2"/>
<feature type="region of interest" description="Disordered" evidence="3">
    <location>
        <begin position="1"/>
        <end position="37"/>
    </location>
</feature>
<dbReference type="Proteomes" id="UP000319852">
    <property type="component" value="Chromosome"/>
</dbReference>
<keyword evidence="1" id="KW-0479">Metal-binding</keyword>
<proteinExistence type="predicted"/>
<evidence type="ECO:0000313" key="6">
    <source>
        <dbReference type="Proteomes" id="UP000319852"/>
    </source>
</evidence>
<dbReference type="PANTHER" id="PTHR35303">
    <property type="entry name" value="OS02G0197800 PROTEIN"/>
    <property type="match status" value="1"/>
</dbReference>
<dbReference type="EC" id="1.14.11.1" evidence="5"/>
<feature type="compositionally biased region" description="Polar residues" evidence="3">
    <location>
        <begin position="23"/>
        <end position="37"/>
    </location>
</feature>
<organism evidence="5 6">
    <name type="scientific">Adhaeretor mobilis</name>
    <dbReference type="NCBI Taxonomy" id="1930276"/>
    <lineage>
        <taxon>Bacteria</taxon>
        <taxon>Pseudomonadati</taxon>
        <taxon>Planctomycetota</taxon>
        <taxon>Planctomycetia</taxon>
        <taxon>Pirellulales</taxon>
        <taxon>Lacipirellulaceae</taxon>
        <taxon>Adhaeretor</taxon>
    </lineage>
</organism>
<evidence type="ECO:0000313" key="5">
    <source>
        <dbReference type="EMBL" id="QDS98768.1"/>
    </source>
</evidence>
<dbReference type="Gene3D" id="3.30.2020.30">
    <property type="match status" value="1"/>
</dbReference>
<dbReference type="InterPro" id="IPR038492">
    <property type="entry name" value="GBBH-like_N_sf"/>
</dbReference>
<evidence type="ECO:0000256" key="2">
    <source>
        <dbReference type="ARBA" id="ARBA00023004"/>
    </source>
</evidence>
<name>A0A517MV68_9BACT</name>
<keyword evidence="2" id="KW-0408">Iron</keyword>
<dbReference type="Pfam" id="PF06155">
    <property type="entry name" value="GBBH-like_N"/>
    <property type="match status" value="1"/>
</dbReference>
<dbReference type="GO" id="GO:0008336">
    <property type="term" value="F:gamma-butyrobetaine dioxygenase activity"/>
    <property type="evidence" value="ECO:0007669"/>
    <property type="project" value="UniProtKB-EC"/>
</dbReference>
<dbReference type="KEGG" id="amob:HG15A2_20520"/>
<evidence type="ECO:0000259" key="4">
    <source>
        <dbReference type="Pfam" id="PF06155"/>
    </source>
</evidence>
<dbReference type="InterPro" id="IPR010376">
    <property type="entry name" value="GBBH-like_N"/>
</dbReference>